<organism evidence="3 4">
    <name type="scientific">Peribacillus castrilensis</name>
    <dbReference type="NCBI Taxonomy" id="2897690"/>
    <lineage>
        <taxon>Bacteria</taxon>
        <taxon>Bacillati</taxon>
        <taxon>Bacillota</taxon>
        <taxon>Bacilli</taxon>
        <taxon>Bacillales</taxon>
        <taxon>Bacillaceae</taxon>
        <taxon>Peribacillus</taxon>
    </lineage>
</organism>
<dbReference type="EMBL" id="JARNBH010000006">
    <property type="protein sequence ID" value="MEC0272423.1"/>
    <property type="molecule type" value="Genomic_DNA"/>
</dbReference>
<dbReference type="SUPFAM" id="SSF51283">
    <property type="entry name" value="dUTPase-like"/>
    <property type="match status" value="1"/>
</dbReference>
<dbReference type="GO" id="GO:0006229">
    <property type="term" value="P:dUTP biosynthetic process"/>
    <property type="evidence" value="ECO:0007669"/>
    <property type="project" value="InterPro"/>
</dbReference>
<evidence type="ECO:0000313" key="4">
    <source>
        <dbReference type="Proteomes" id="UP001307168"/>
    </source>
</evidence>
<dbReference type="InterPro" id="IPR036157">
    <property type="entry name" value="dUTPase-like_sf"/>
</dbReference>
<dbReference type="Gene3D" id="2.70.40.10">
    <property type="match status" value="1"/>
</dbReference>
<reference evidence="3 4" key="1">
    <citation type="submission" date="2023-03" db="EMBL/GenBank/DDBJ databases">
        <title>Bacillus Genome Sequencing.</title>
        <authorList>
            <person name="Dunlap C."/>
        </authorList>
    </citation>
    <scope>NUCLEOTIDE SEQUENCE [LARGE SCALE GENOMIC DNA]</scope>
    <source>
        <strain evidence="3 4">B-41290</strain>
    </source>
</reference>
<dbReference type="GO" id="GO:0008829">
    <property type="term" value="F:dCTP deaminase activity"/>
    <property type="evidence" value="ECO:0007669"/>
    <property type="project" value="InterPro"/>
</dbReference>
<dbReference type="Pfam" id="PF22769">
    <property type="entry name" value="DCD"/>
    <property type="match status" value="1"/>
</dbReference>
<proteinExistence type="predicted"/>
<dbReference type="PANTHER" id="PTHR42680">
    <property type="entry name" value="DCTP DEAMINASE"/>
    <property type="match status" value="1"/>
</dbReference>
<dbReference type="InterPro" id="IPR033704">
    <property type="entry name" value="dUTPase_trimeric"/>
</dbReference>
<evidence type="ECO:0000256" key="1">
    <source>
        <dbReference type="ARBA" id="ARBA00022801"/>
    </source>
</evidence>
<name>A0AAW9NAD6_9BACI</name>
<dbReference type="AlphaFoldDB" id="A0AAW9NAD6"/>
<keyword evidence="2" id="KW-0546">Nucleotide metabolism</keyword>
<protein>
    <recommendedName>
        <fullName evidence="5">dCTP deaminase</fullName>
    </recommendedName>
</protein>
<evidence type="ECO:0000313" key="3">
    <source>
        <dbReference type="EMBL" id="MEC0272423.1"/>
    </source>
</evidence>
<gene>
    <name evidence="3" type="ORF">P4706_05000</name>
</gene>
<comment type="caution">
    <text evidence="3">The sequence shown here is derived from an EMBL/GenBank/DDBJ whole genome shotgun (WGS) entry which is preliminary data.</text>
</comment>
<sequence>MLIVGDNLKYLMKQHDIIDNPNNFDQTSIALGLGKTIIHMEPADNSKETIIYYGENIPEDYYRTEQLNDRGINIPPKSCILASSNETVKIPNGYFGLLQTKGSLARLFVSLTCTDGQVDPGYNGNITFEICNHSNFYVNLKPKQLVGQLFLFKTSTKQIELYNGKYQNAIGPTKHKSE</sequence>
<keyword evidence="4" id="KW-1185">Reference proteome</keyword>
<evidence type="ECO:0000256" key="2">
    <source>
        <dbReference type="ARBA" id="ARBA00023080"/>
    </source>
</evidence>
<accession>A0AAW9NAD6</accession>
<keyword evidence="1" id="KW-0378">Hydrolase</keyword>
<dbReference type="Proteomes" id="UP001307168">
    <property type="component" value="Unassembled WGS sequence"/>
</dbReference>
<evidence type="ECO:0008006" key="5">
    <source>
        <dbReference type="Google" id="ProtNLM"/>
    </source>
</evidence>
<dbReference type="PANTHER" id="PTHR42680:SF3">
    <property type="entry name" value="DCTP DEAMINASE"/>
    <property type="match status" value="1"/>
</dbReference>
<dbReference type="InterPro" id="IPR011962">
    <property type="entry name" value="dCTP_deaminase"/>
</dbReference>
<dbReference type="RefSeq" id="WP_367406281.1">
    <property type="nucleotide sequence ID" value="NZ_JARNBH010000006.1"/>
</dbReference>
<dbReference type="CDD" id="cd07557">
    <property type="entry name" value="trimeric_dUTPase"/>
    <property type="match status" value="1"/>
</dbReference>